<comment type="caution">
    <text evidence="1">The sequence shown here is derived from an EMBL/GenBank/DDBJ whole genome shotgun (WGS) entry which is preliminary data.</text>
</comment>
<accession>V5HLF6</accession>
<reference evidence="1 2" key="1">
    <citation type="submission" date="2013-11" db="EMBL/GenBank/DDBJ databases">
        <title>Whole genome shotgun sequence of Vibrio halioticoli NBRC 102217.</title>
        <authorList>
            <person name="Isaki S."/>
            <person name="Kimura A."/>
            <person name="Ohji S."/>
            <person name="Hosoyama A."/>
            <person name="Fujita N."/>
            <person name="Hashimoto M."/>
            <person name="Hosoyama Y."/>
            <person name="Yamazoe A."/>
        </authorList>
    </citation>
    <scope>NUCLEOTIDE SEQUENCE [LARGE SCALE GENOMIC DNA]</scope>
    <source>
        <strain evidence="1 2">NBRC 102217</strain>
    </source>
</reference>
<gene>
    <name evidence="1" type="ORF">VHA01S_031_00380</name>
</gene>
<dbReference type="Proteomes" id="UP000017800">
    <property type="component" value="Unassembled WGS sequence"/>
</dbReference>
<dbReference type="AlphaFoldDB" id="V5HLF6"/>
<sequence length="55" mass="6387">MTSNICQTGNYLDRYLKRPLNSASRLRYYSKGGMLTFEYLNVDRSSEPEGSPRSY</sequence>
<evidence type="ECO:0000313" key="2">
    <source>
        <dbReference type="Proteomes" id="UP000017800"/>
    </source>
</evidence>
<protein>
    <recommendedName>
        <fullName evidence="3">Transposase</fullName>
    </recommendedName>
</protein>
<name>V5HLF6_9VIBR</name>
<evidence type="ECO:0000313" key="1">
    <source>
        <dbReference type="EMBL" id="GAD90025.1"/>
    </source>
</evidence>
<organism evidence="1 2">
    <name type="scientific">Vibrio halioticoli NBRC 102217</name>
    <dbReference type="NCBI Taxonomy" id="1219072"/>
    <lineage>
        <taxon>Bacteria</taxon>
        <taxon>Pseudomonadati</taxon>
        <taxon>Pseudomonadota</taxon>
        <taxon>Gammaproteobacteria</taxon>
        <taxon>Vibrionales</taxon>
        <taxon>Vibrionaceae</taxon>
        <taxon>Vibrio</taxon>
    </lineage>
</organism>
<proteinExistence type="predicted"/>
<keyword evidence="2" id="KW-1185">Reference proteome</keyword>
<evidence type="ECO:0008006" key="3">
    <source>
        <dbReference type="Google" id="ProtNLM"/>
    </source>
</evidence>
<dbReference type="EMBL" id="BAUJ01000031">
    <property type="protein sequence ID" value="GAD90025.1"/>
    <property type="molecule type" value="Genomic_DNA"/>
</dbReference>